<evidence type="ECO:0000256" key="4">
    <source>
        <dbReference type="ARBA" id="ARBA00022917"/>
    </source>
</evidence>
<accession>A0A833EBL4</accession>
<evidence type="ECO:0000256" key="3">
    <source>
        <dbReference type="ARBA" id="ARBA00022840"/>
    </source>
</evidence>
<dbReference type="PANTHER" id="PTHR42765:SF1">
    <property type="entry name" value="ISOLEUCINE--TRNA LIGASE, MITOCHONDRIAL"/>
    <property type="match status" value="1"/>
</dbReference>
<dbReference type="InterPro" id="IPR002300">
    <property type="entry name" value="aa-tRNA-synth_Ia"/>
</dbReference>
<keyword evidence="5" id="KW-0030">Aminoacyl-tRNA synthetase</keyword>
<dbReference type="Gene3D" id="3.40.50.620">
    <property type="entry name" value="HUPs"/>
    <property type="match status" value="1"/>
</dbReference>
<dbReference type="InterPro" id="IPR050081">
    <property type="entry name" value="Ile-tRNA_ligase"/>
</dbReference>
<dbReference type="EMBL" id="DQVW01000022">
    <property type="protein sequence ID" value="HIQ32133.1"/>
    <property type="molecule type" value="Genomic_DNA"/>
</dbReference>
<evidence type="ECO:0000256" key="2">
    <source>
        <dbReference type="ARBA" id="ARBA00022741"/>
    </source>
</evidence>
<dbReference type="PANTHER" id="PTHR42765">
    <property type="entry name" value="SOLEUCYL-TRNA SYNTHETASE"/>
    <property type="match status" value="1"/>
</dbReference>
<reference evidence="7" key="1">
    <citation type="journal article" date="2020" name="ISME J.">
        <title>Gammaproteobacteria mediating utilization of methyl-, sulfur- and petroleum organic compounds in deep ocean hydrothermal plumes.</title>
        <authorList>
            <person name="Zhou Z."/>
            <person name="Liu Y."/>
            <person name="Pan J."/>
            <person name="Cron B.R."/>
            <person name="Toner B.M."/>
            <person name="Anantharaman K."/>
            <person name="Breier J.A."/>
            <person name="Dick G.J."/>
            <person name="Li M."/>
        </authorList>
    </citation>
    <scope>NUCLEOTIDE SEQUENCE</scope>
    <source>
        <strain evidence="7">SZUA-1534</strain>
    </source>
</reference>
<keyword evidence="4" id="KW-0648">Protein biosynthesis</keyword>
<feature type="non-terminal residue" evidence="7">
    <location>
        <position position="93"/>
    </location>
</feature>
<sequence length="93" mass="11083">MEEVKTGVNFREMDLEIKRFWEERDIYRKVKKLREHGPEFYFVDGPPYCSGAIHLGTAWNKIIKDTVLRFKRLQGYNVLDKPGWDMHGLPIEV</sequence>
<evidence type="ECO:0000256" key="5">
    <source>
        <dbReference type="ARBA" id="ARBA00023146"/>
    </source>
</evidence>
<evidence type="ECO:0000256" key="1">
    <source>
        <dbReference type="ARBA" id="ARBA00022598"/>
    </source>
</evidence>
<dbReference type="GO" id="GO:0006428">
    <property type="term" value="P:isoleucyl-tRNA aminoacylation"/>
    <property type="evidence" value="ECO:0007669"/>
    <property type="project" value="TreeGrafter"/>
</dbReference>
<dbReference type="PROSITE" id="PS00178">
    <property type="entry name" value="AA_TRNA_LIGASE_I"/>
    <property type="match status" value="1"/>
</dbReference>
<dbReference type="GO" id="GO:0005829">
    <property type="term" value="C:cytosol"/>
    <property type="evidence" value="ECO:0007669"/>
    <property type="project" value="TreeGrafter"/>
</dbReference>
<dbReference type="InterPro" id="IPR014729">
    <property type="entry name" value="Rossmann-like_a/b/a_fold"/>
</dbReference>
<keyword evidence="3" id="KW-0067">ATP-binding</keyword>
<evidence type="ECO:0000313" key="7">
    <source>
        <dbReference type="EMBL" id="HIQ32133.1"/>
    </source>
</evidence>
<keyword evidence="1" id="KW-0436">Ligase</keyword>
<gene>
    <name evidence="7" type="ORF">EYH55_01450</name>
</gene>
<dbReference type="InterPro" id="IPR001412">
    <property type="entry name" value="aa-tRNA-synth_I_CS"/>
</dbReference>
<dbReference type="GO" id="GO:0004822">
    <property type="term" value="F:isoleucine-tRNA ligase activity"/>
    <property type="evidence" value="ECO:0007669"/>
    <property type="project" value="TreeGrafter"/>
</dbReference>
<evidence type="ECO:0000259" key="6">
    <source>
        <dbReference type="Pfam" id="PF00133"/>
    </source>
</evidence>
<protein>
    <recommendedName>
        <fullName evidence="6">Aminoacyl-tRNA synthetase class Ia domain-containing protein</fullName>
    </recommendedName>
</protein>
<dbReference type="Pfam" id="PF00133">
    <property type="entry name" value="tRNA-synt_1"/>
    <property type="match status" value="1"/>
</dbReference>
<proteinExistence type="predicted"/>
<dbReference type="AlphaFoldDB" id="A0A833EBL4"/>
<dbReference type="GO" id="GO:0005524">
    <property type="term" value="F:ATP binding"/>
    <property type="evidence" value="ECO:0007669"/>
    <property type="project" value="UniProtKB-KW"/>
</dbReference>
<keyword evidence="2" id="KW-0547">Nucleotide-binding</keyword>
<feature type="domain" description="Aminoacyl-tRNA synthetase class Ia" evidence="6">
    <location>
        <begin position="18"/>
        <end position="92"/>
    </location>
</feature>
<evidence type="ECO:0000313" key="8">
    <source>
        <dbReference type="Proteomes" id="UP000623215"/>
    </source>
</evidence>
<dbReference type="Proteomes" id="UP000623215">
    <property type="component" value="Unassembled WGS sequence"/>
</dbReference>
<dbReference type="SUPFAM" id="SSF52374">
    <property type="entry name" value="Nucleotidylyl transferase"/>
    <property type="match status" value="1"/>
</dbReference>
<organism evidence="7 8">
    <name type="scientific">Methanothermococcus okinawensis</name>
    <dbReference type="NCBI Taxonomy" id="155863"/>
    <lineage>
        <taxon>Archaea</taxon>
        <taxon>Methanobacteriati</taxon>
        <taxon>Methanobacteriota</taxon>
        <taxon>Methanomada group</taxon>
        <taxon>Methanococci</taxon>
        <taxon>Methanococcales</taxon>
        <taxon>Methanococcaceae</taxon>
        <taxon>Methanothermococcus</taxon>
    </lineage>
</organism>
<name>A0A833EBL4_9EURY</name>
<comment type="caution">
    <text evidence="7">The sequence shown here is derived from an EMBL/GenBank/DDBJ whole genome shotgun (WGS) entry which is preliminary data.</text>
</comment>